<protein>
    <submittedName>
        <fullName evidence="2">Bleomycin resistance protein</fullName>
    </submittedName>
</protein>
<dbReference type="InterPro" id="IPR029068">
    <property type="entry name" value="Glyas_Bleomycin-R_OHBP_Dase"/>
</dbReference>
<dbReference type="Gene3D" id="3.10.180.10">
    <property type="entry name" value="2,3-Dihydroxybiphenyl 1,2-Dioxygenase, domain 1"/>
    <property type="match status" value="1"/>
</dbReference>
<proteinExistence type="predicted"/>
<evidence type="ECO:0000313" key="3">
    <source>
        <dbReference type="Proteomes" id="UP000319852"/>
    </source>
</evidence>
<dbReference type="AlphaFoldDB" id="A0A517MSI5"/>
<sequence length="128" mass="14790">MTQIQAVAPVLLVRDVVAAANYFRDQLGFAYDRFWGEPFDFCMVRRDGHTVMLSQAPEEADLQPYWRVVDKMWNAYFWVTDVEAIYAEYQQSGAKIDYHLGIKPYGVKEFGIQDLDGHDIAFGQVIED</sequence>
<feature type="domain" description="Glyoxalase/fosfomycin resistance/dioxygenase" evidence="1">
    <location>
        <begin position="10"/>
        <end position="122"/>
    </location>
</feature>
<dbReference type="RefSeq" id="WP_145058516.1">
    <property type="nucleotide sequence ID" value="NZ_CP036263.1"/>
</dbReference>
<dbReference type="EMBL" id="CP036263">
    <property type="protein sequence ID" value="QDS97829.1"/>
    <property type="molecule type" value="Genomic_DNA"/>
</dbReference>
<name>A0A517MSI5_9BACT</name>
<gene>
    <name evidence="2" type="primary">ble</name>
    <name evidence="2" type="ORF">HG15A2_10960</name>
</gene>
<reference evidence="2 3" key="1">
    <citation type="submission" date="2019-02" db="EMBL/GenBank/DDBJ databases">
        <title>Deep-cultivation of Planctomycetes and their phenomic and genomic characterization uncovers novel biology.</title>
        <authorList>
            <person name="Wiegand S."/>
            <person name="Jogler M."/>
            <person name="Boedeker C."/>
            <person name="Pinto D."/>
            <person name="Vollmers J."/>
            <person name="Rivas-Marin E."/>
            <person name="Kohn T."/>
            <person name="Peeters S.H."/>
            <person name="Heuer A."/>
            <person name="Rast P."/>
            <person name="Oberbeckmann S."/>
            <person name="Bunk B."/>
            <person name="Jeske O."/>
            <person name="Meyerdierks A."/>
            <person name="Storesund J.E."/>
            <person name="Kallscheuer N."/>
            <person name="Luecker S."/>
            <person name="Lage O.M."/>
            <person name="Pohl T."/>
            <person name="Merkel B.J."/>
            <person name="Hornburger P."/>
            <person name="Mueller R.-W."/>
            <person name="Bruemmer F."/>
            <person name="Labrenz M."/>
            <person name="Spormann A.M."/>
            <person name="Op den Camp H."/>
            <person name="Overmann J."/>
            <person name="Amann R."/>
            <person name="Jetten M.S.M."/>
            <person name="Mascher T."/>
            <person name="Medema M.H."/>
            <person name="Devos D.P."/>
            <person name="Kaster A.-K."/>
            <person name="Ovreas L."/>
            <person name="Rohde M."/>
            <person name="Galperin M.Y."/>
            <person name="Jogler C."/>
        </authorList>
    </citation>
    <scope>NUCLEOTIDE SEQUENCE [LARGE SCALE GENOMIC DNA]</scope>
    <source>
        <strain evidence="2 3">HG15A2</strain>
    </source>
</reference>
<dbReference type="InterPro" id="IPR004360">
    <property type="entry name" value="Glyas_Fos-R_dOase_dom"/>
</dbReference>
<evidence type="ECO:0000259" key="1">
    <source>
        <dbReference type="Pfam" id="PF00903"/>
    </source>
</evidence>
<dbReference type="SUPFAM" id="SSF54593">
    <property type="entry name" value="Glyoxalase/Bleomycin resistance protein/Dihydroxybiphenyl dioxygenase"/>
    <property type="match status" value="1"/>
</dbReference>
<organism evidence="2 3">
    <name type="scientific">Adhaeretor mobilis</name>
    <dbReference type="NCBI Taxonomy" id="1930276"/>
    <lineage>
        <taxon>Bacteria</taxon>
        <taxon>Pseudomonadati</taxon>
        <taxon>Planctomycetota</taxon>
        <taxon>Planctomycetia</taxon>
        <taxon>Pirellulales</taxon>
        <taxon>Lacipirellulaceae</taxon>
        <taxon>Adhaeretor</taxon>
    </lineage>
</organism>
<dbReference type="OrthoDB" id="214074at2"/>
<dbReference type="Pfam" id="PF00903">
    <property type="entry name" value="Glyoxalase"/>
    <property type="match status" value="1"/>
</dbReference>
<keyword evidence="3" id="KW-1185">Reference proteome</keyword>
<accession>A0A517MSI5</accession>
<dbReference type="KEGG" id="amob:HG15A2_10960"/>
<dbReference type="Proteomes" id="UP000319852">
    <property type="component" value="Chromosome"/>
</dbReference>
<evidence type="ECO:0000313" key="2">
    <source>
        <dbReference type="EMBL" id="QDS97829.1"/>
    </source>
</evidence>